<protein>
    <recommendedName>
        <fullName evidence="8">RNA polymerase sigma-70 domain-containing protein</fullName>
    </recommendedName>
</protein>
<name>A0A382E9K0_9ZZZZ</name>
<dbReference type="InterPro" id="IPR014284">
    <property type="entry name" value="RNA_pol_sigma-70_dom"/>
</dbReference>
<feature type="domain" description="RNA polymerase sigma-70 region 4" evidence="6">
    <location>
        <begin position="108"/>
        <end position="154"/>
    </location>
</feature>
<dbReference type="InterPro" id="IPR013325">
    <property type="entry name" value="RNA_pol_sigma_r2"/>
</dbReference>
<dbReference type="GO" id="GO:0006352">
    <property type="term" value="P:DNA-templated transcription initiation"/>
    <property type="evidence" value="ECO:0007669"/>
    <property type="project" value="InterPro"/>
</dbReference>
<dbReference type="EMBL" id="UINC01043055">
    <property type="protein sequence ID" value="SVB46537.1"/>
    <property type="molecule type" value="Genomic_DNA"/>
</dbReference>
<dbReference type="SUPFAM" id="SSF88946">
    <property type="entry name" value="Sigma2 domain of RNA polymerase sigma factors"/>
    <property type="match status" value="1"/>
</dbReference>
<evidence type="ECO:0000256" key="3">
    <source>
        <dbReference type="ARBA" id="ARBA00023125"/>
    </source>
</evidence>
<evidence type="ECO:0000256" key="1">
    <source>
        <dbReference type="ARBA" id="ARBA00023015"/>
    </source>
</evidence>
<keyword evidence="2" id="KW-0731">Sigma factor</keyword>
<evidence type="ECO:0008006" key="8">
    <source>
        <dbReference type="Google" id="ProtNLM"/>
    </source>
</evidence>
<reference evidence="7" key="1">
    <citation type="submission" date="2018-05" db="EMBL/GenBank/DDBJ databases">
        <authorList>
            <person name="Lanie J.A."/>
            <person name="Ng W.-L."/>
            <person name="Kazmierczak K.M."/>
            <person name="Andrzejewski T.M."/>
            <person name="Davidsen T.M."/>
            <person name="Wayne K.J."/>
            <person name="Tettelin H."/>
            <person name="Glass J.I."/>
            <person name="Rusch D."/>
            <person name="Podicherti R."/>
            <person name="Tsui H.-C.T."/>
            <person name="Winkler M.E."/>
        </authorList>
    </citation>
    <scope>NUCLEOTIDE SEQUENCE</scope>
</reference>
<dbReference type="Gene3D" id="1.10.10.10">
    <property type="entry name" value="Winged helix-like DNA-binding domain superfamily/Winged helix DNA-binding domain"/>
    <property type="match status" value="1"/>
</dbReference>
<feature type="domain" description="RNA polymerase sigma-70 region 2" evidence="5">
    <location>
        <begin position="13"/>
        <end position="80"/>
    </location>
</feature>
<dbReference type="NCBIfam" id="TIGR02937">
    <property type="entry name" value="sigma70-ECF"/>
    <property type="match status" value="1"/>
</dbReference>
<dbReference type="SUPFAM" id="SSF88659">
    <property type="entry name" value="Sigma3 and sigma4 domains of RNA polymerase sigma factors"/>
    <property type="match status" value="1"/>
</dbReference>
<dbReference type="InterPro" id="IPR007630">
    <property type="entry name" value="RNA_pol_sigma70_r4"/>
</dbReference>
<accession>A0A382E9K0</accession>
<organism evidence="7">
    <name type="scientific">marine metagenome</name>
    <dbReference type="NCBI Taxonomy" id="408172"/>
    <lineage>
        <taxon>unclassified sequences</taxon>
        <taxon>metagenomes</taxon>
        <taxon>ecological metagenomes</taxon>
    </lineage>
</organism>
<keyword evidence="4" id="KW-0804">Transcription</keyword>
<evidence type="ECO:0000259" key="6">
    <source>
        <dbReference type="Pfam" id="PF04545"/>
    </source>
</evidence>
<evidence type="ECO:0000256" key="4">
    <source>
        <dbReference type="ARBA" id="ARBA00023163"/>
    </source>
</evidence>
<dbReference type="Gene3D" id="1.20.120.1810">
    <property type="match status" value="1"/>
</dbReference>
<dbReference type="InterPro" id="IPR007627">
    <property type="entry name" value="RNA_pol_sigma70_r2"/>
</dbReference>
<evidence type="ECO:0000313" key="7">
    <source>
        <dbReference type="EMBL" id="SVB46537.1"/>
    </source>
</evidence>
<dbReference type="AlphaFoldDB" id="A0A382E9K0"/>
<dbReference type="InterPro" id="IPR013324">
    <property type="entry name" value="RNA_pol_sigma_r3/r4-like"/>
</dbReference>
<dbReference type="GO" id="GO:0016987">
    <property type="term" value="F:sigma factor activity"/>
    <property type="evidence" value="ECO:0007669"/>
    <property type="project" value="UniProtKB-KW"/>
</dbReference>
<gene>
    <name evidence="7" type="ORF">METZ01_LOCUS199391</name>
</gene>
<dbReference type="Pfam" id="PF04545">
    <property type="entry name" value="Sigma70_r4"/>
    <property type="match status" value="1"/>
</dbReference>
<evidence type="ECO:0000259" key="5">
    <source>
        <dbReference type="Pfam" id="PF04542"/>
    </source>
</evidence>
<dbReference type="InterPro" id="IPR036388">
    <property type="entry name" value="WH-like_DNA-bd_sf"/>
</dbReference>
<dbReference type="GO" id="GO:0003677">
    <property type="term" value="F:DNA binding"/>
    <property type="evidence" value="ECO:0007669"/>
    <property type="project" value="UniProtKB-KW"/>
</dbReference>
<sequence>MAIQMALTENELIEKHTGLVVVQAAMFNPTTLSDFDDYMSSGRIGLLKAIRHFDSCRNVKFSTYAATCIRREMIREVQRDKDQAIIRNDKSLPNKEQPLGLWEILPDNLSSMEKEVLEARILQNYTLKEIGARFDRSKQWAGTILKKAIAKIRERYERET</sequence>
<evidence type="ECO:0000256" key="2">
    <source>
        <dbReference type="ARBA" id="ARBA00023082"/>
    </source>
</evidence>
<keyword evidence="3" id="KW-0238">DNA-binding</keyword>
<keyword evidence="1" id="KW-0805">Transcription regulation</keyword>
<dbReference type="Pfam" id="PF04542">
    <property type="entry name" value="Sigma70_r2"/>
    <property type="match status" value="1"/>
</dbReference>
<proteinExistence type="predicted"/>
<dbReference type="PANTHER" id="PTHR30385">
    <property type="entry name" value="SIGMA FACTOR F FLAGELLAR"/>
    <property type="match status" value="1"/>
</dbReference>